<dbReference type="Gene3D" id="3.10.450.220">
    <property type="match status" value="1"/>
</dbReference>
<evidence type="ECO:0000256" key="1">
    <source>
        <dbReference type="PIRNR" id="PIRNR017190"/>
    </source>
</evidence>
<evidence type="ECO:0000313" key="5">
    <source>
        <dbReference type="Proteomes" id="UP000243670"/>
    </source>
</evidence>
<dbReference type="InterPro" id="IPR040598">
    <property type="entry name" value="NIP7_N"/>
</dbReference>
<keyword evidence="2" id="KW-0812">Transmembrane</keyword>
<comment type="subunit">
    <text evidence="1">Interacts with pre-ribosome complex.</text>
</comment>
<evidence type="ECO:0000259" key="3">
    <source>
        <dbReference type="Pfam" id="PF17833"/>
    </source>
</evidence>
<dbReference type="GO" id="GO:0042255">
    <property type="term" value="P:ribosome assembly"/>
    <property type="evidence" value="ECO:0007669"/>
    <property type="project" value="InterPro"/>
</dbReference>
<evidence type="ECO:0000313" key="4">
    <source>
        <dbReference type="EMBL" id="AIB09616.1"/>
    </source>
</evidence>
<accession>A0A060D6K8</accession>
<keyword evidence="1" id="KW-0539">Nucleus</keyword>
<comment type="function">
    <text evidence="1">Required for proper 27S pre-rRNA processing and 60S ribosome subunit assembly.</text>
</comment>
<gene>
    <name evidence="4" type="primary">nip7</name>
    <name evidence="4" type="ORF">M951_chr1136</name>
</gene>
<dbReference type="InterPro" id="IPR016686">
    <property type="entry name" value="Ribosomal_synth_fac_NIP7"/>
</dbReference>
<reference evidence="4 5" key="1">
    <citation type="journal article" date="2014" name="BMC Genomics">
        <title>Nucleomorph and plastid genome sequences of the chlorarachniophyte Lotharella oceanica: convergent reductive evolution and frequent recombination in nucleomorph-bearing algae.</title>
        <authorList>
            <person name="Tanifuji G."/>
            <person name="Onodera N.T."/>
            <person name="Brown M.W."/>
            <person name="Curtis B.A."/>
            <person name="Roger A.J."/>
            <person name="Ka-Shu Wong G."/>
            <person name="Melkonian M."/>
            <person name="Archibald J.M."/>
        </authorList>
    </citation>
    <scope>NUCLEOTIDE SEQUENCE [LARGE SCALE GENOMIC DNA]</scope>
    <source>
        <strain evidence="4 5">CCMP622</strain>
    </source>
</reference>
<dbReference type="SUPFAM" id="SSF88802">
    <property type="entry name" value="Pre-PUA domain"/>
    <property type="match status" value="1"/>
</dbReference>
<sequence>MRKLFKSEIKILFKFIFNIIGINLNEFLKKIIKIYFLRNIKKKIFIFNKNLFNINTKGIKLVSLGVFIGNFIKKRNMKNFKINYFSLNLFNHYNLNKVWIKKNTLRDILSKYIIHEKDIALISNLDIKLRFVTVYTEEGLLLGCGFMILNNYKKNLIRIKSIDLFCHL</sequence>
<organism evidence="4 5">
    <name type="scientific">Lotharella oceanica</name>
    <dbReference type="NCBI Taxonomy" id="641309"/>
    <lineage>
        <taxon>Eukaryota</taxon>
        <taxon>Sar</taxon>
        <taxon>Rhizaria</taxon>
        <taxon>Cercozoa</taxon>
        <taxon>Chlorarachniophyceae</taxon>
        <taxon>Lotharella</taxon>
    </lineage>
</organism>
<dbReference type="GO" id="GO:0005634">
    <property type="term" value="C:nucleus"/>
    <property type="evidence" value="ECO:0007669"/>
    <property type="project" value="InterPro"/>
</dbReference>
<keyword evidence="4" id="KW-0542">Nucleomorph</keyword>
<dbReference type="PIRSF" id="PIRSF017190">
    <property type="entry name" value="Rbsml_synth_fac_NIP7"/>
    <property type="match status" value="1"/>
</dbReference>
<keyword evidence="2" id="KW-1133">Transmembrane helix</keyword>
<keyword evidence="1" id="KW-0694">RNA-binding</keyword>
<keyword evidence="2" id="KW-0472">Membrane</keyword>
<feature type="transmembrane region" description="Helical" evidence="2">
    <location>
        <begin position="12"/>
        <end position="32"/>
    </location>
</feature>
<name>A0A060D6K8_9EUKA</name>
<dbReference type="Pfam" id="PF17833">
    <property type="entry name" value="pre-PUA_NIP7"/>
    <property type="match status" value="1"/>
</dbReference>
<comment type="similarity">
    <text evidence="1">Belongs to the NIP7 family.</text>
</comment>
<dbReference type="Proteomes" id="UP000243670">
    <property type="component" value="Nucleomorph 1"/>
</dbReference>
<feature type="transmembrane region" description="Helical" evidence="2">
    <location>
        <begin position="52"/>
        <end position="72"/>
    </location>
</feature>
<dbReference type="AlphaFoldDB" id="A0A060D6K8"/>
<dbReference type="EMBL" id="CP006627">
    <property type="protein sequence ID" value="AIB09616.1"/>
    <property type="molecule type" value="Genomic_DNA"/>
</dbReference>
<protein>
    <recommendedName>
        <fullName evidence="1">60S ribosome subunit biogenesis protein NIP7 homolog</fullName>
    </recommendedName>
</protein>
<feature type="domain" description="60S ribosome subunit biogenesis protein NIP7 pre-PUA" evidence="3">
    <location>
        <begin position="1"/>
        <end position="76"/>
    </location>
</feature>
<dbReference type="GO" id="GO:0003723">
    <property type="term" value="F:RNA binding"/>
    <property type="evidence" value="ECO:0007669"/>
    <property type="project" value="UniProtKB-KW"/>
</dbReference>
<keyword evidence="1" id="KW-0690">Ribosome biogenesis</keyword>
<geneLocation type="nucleomorph" evidence="4"/>
<evidence type="ECO:0000256" key="2">
    <source>
        <dbReference type="SAM" id="Phobius"/>
    </source>
</evidence>
<proteinExistence type="inferred from homology"/>